<evidence type="ECO:0000256" key="2">
    <source>
        <dbReference type="PIRNR" id="PIRNR016661"/>
    </source>
</evidence>
<evidence type="ECO:0000313" key="5">
    <source>
        <dbReference type="Proteomes" id="UP000320791"/>
    </source>
</evidence>
<feature type="transmembrane region" description="Helical" evidence="3">
    <location>
        <begin position="32"/>
        <end position="51"/>
    </location>
</feature>
<dbReference type="Gene3D" id="1.10.1760.20">
    <property type="match status" value="1"/>
</dbReference>
<feature type="transmembrane region" description="Helical" evidence="3">
    <location>
        <begin position="88"/>
        <end position="106"/>
    </location>
</feature>
<keyword evidence="5" id="KW-1185">Reference proteome</keyword>
<dbReference type="GO" id="GO:0005886">
    <property type="term" value="C:plasma membrane"/>
    <property type="evidence" value="ECO:0007669"/>
    <property type="project" value="UniProtKB-SubCell"/>
</dbReference>
<keyword evidence="2" id="KW-1003">Cell membrane</keyword>
<feature type="transmembrane region" description="Helical" evidence="3">
    <location>
        <begin position="118"/>
        <end position="141"/>
    </location>
</feature>
<keyword evidence="3" id="KW-1133">Transmembrane helix</keyword>
<evidence type="ECO:0000256" key="1">
    <source>
        <dbReference type="ARBA" id="ARBA00010692"/>
    </source>
</evidence>
<reference evidence="4 5" key="1">
    <citation type="submission" date="2019-08" db="EMBL/GenBank/DDBJ databases">
        <authorList>
            <person name="Lei W."/>
        </authorList>
    </citation>
    <scope>NUCLEOTIDE SEQUENCE [LARGE SCALE GENOMIC DNA]</scope>
    <source>
        <strain evidence="4 5">CCUG 58627</strain>
    </source>
</reference>
<evidence type="ECO:0000313" key="4">
    <source>
        <dbReference type="EMBL" id="TWT26908.1"/>
    </source>
</evidence>
<dbReference type="AlphaFoldDB" id="A0A5C5ULL8"/>
<comment type="caution">
    <text evidence="4">The sequence shown here is derived from an EMBL/GenBank/DDBJ whole genome shotgun (WGS) entry which is preliminary data.</text>
</comment>
<dbReference type="RefSeq" id="WP_146323726.1">
    <property type="nucleotide sequence ID" value="NZ_BAABLR010000015.1"/>
</dbReference>
<dbReference type="PANTHER" id="PTHR34295">
    <property type="entry name" value="BIOTIN TRANSPORTER BIOY"/>
    <property type="match status" value="1"/>
</dbReference>
<feature type="transmembrane region" description="Helical" evidence="3">
    <location>
        <begin position="161"/>
        <end position="178"/>
    </location>
</feature>
<evidence type="ECO:0000256" key="3">
    <source>
        <dbReference type="SAM" id="Phobius"/>
    </source>
</evidence>
<sequence length="193" mass="19982">MNQNSTIRDLAYIAVFAALYCVLGVVNIPTPLASVPLVLQNGAVIIGAIILGPRRGLLAALLFLVLSAGLPVLAGGRTLIPSLQGATVGYLIAYPIAAFVAGLIAYKAPRTKAGMFTAFAIASVVGLAIQYILGAIGLGFRTDMGFPAAFAMQLGFILPDLPEVIAGIFIAVGVHSAFPDLRPQRRTPQPANA</sequence>
<proteinExistence type="inferred from homology"/>
<dbReference type="PIRSF" id="PIRSF016661">
    <property type="entry name" value="BioY"/>
    <property type="match status" value="1"/>
</dbReference>
<keyword evidence="3" id="KW-0812">Transmembrane</keyword>
<comment type="subcellular location">
    <subcellularLocation>
        <location evidence="2">Cell membrane</location>
        <topology evidence="2">Multi-pass membrane protein</topology>
    </subcellularLocation>
</comment>
<dbReference type="OrthoDB" id="9803495at2"/>
<feature type="transmembrane region" description="Helical" evidence="3">
    <location>
        <begin position="58"/>
        <end position="76"/>
    </location>
</feature>
<organism evidence="4 5">
    <name type="scientific">Corynebacterium canis</name>
    <dbReference type="NCBI Taxonomy" id="679663"/>
    <lineage>
        <taxon>Bacteria</taxon>
        <taxon>Bacillati</taxon>
        <taxon>Actinomycetota</taxon>
        <taxon>Actinomycetes</taxon>
        <taxon>Mycobacteriales</taxon>
        <taxon>Corynebacteriaceae</taxon>
        <taxon>Corynebacterium</taxon>
    </lineage>
</organism>
<dbReference type="EMBL" id="VOHM01000005">
    <property type="protein sequence ID" value="TWT26908.1"/>
    <property type="molecule type" value="Genomic_DNA"/>
</dbReference>
<feature type="transmembrane region" description="Helical" evidence="3">
    <location>
        <begin position="7"/>
        <end position="26"/>
    </location>
</feature>
<dbReference type="PANTHER" id="PTHR34295:SF1">
    <property type="entry name" value="BIOTIN TRANSPORTER BIOY"/>
    <property type="match status" value="1"/>
</dbReference>
<comment type="similarity">
    <text evidence="1 2">Belongs to the BioY family.</text>
</comment>
<keyword evidence="2 3" id="KW-0472">Membrane</keyword>
<dbReference type="Pfam" id="PF02632">
    <property type="entry name" value="BioY"/>
    <property type="match status" value="1"/>
</dbReference>
<accession>A0A5C5ULL8</accession>
<gene>
    <name evidence="4" type="ORF">FRX94_03450</name>
</gene>
<dbReference type="GO" id="GO:0015225">
    <property type="term" value="F:biotin transmembrane transporter activity"/>
    <property type="evidence" value="ECO:0007669"/>
    <property type="project" value="UniProtKB-UniRule"/>
</dbReference>
<protein>
    <recommendedName>
        <fullName evidence="2">Biotin transporter</fullName>
    </recommendedName>
</protein>
<name>A0A5C5ULL8_9CORY</name>
<dbReference type="InterPro" id="IPR003784">
    <property type="entry name" value="BioY"/>
</dbReference>
<dbReference type="Proteomes" id="UP000320791">
    <property type="component" value="Unassembled WGS sequence"/>
</dbReference>
<keyword evidence="2" id="KW-0813">Transport</keyword>